<feature type="signal peptide" evidence="8">
    <location>
        <begin position="1"/>
        <end position="28"/>
    </location>
</feature>
<evidence type="ECO:0000256" key="3">
    <source>
        <dbReference type="ARBA" id="ARBA00022452"/>
    </source>
</evidence>
<dbReference type="InterPro" id="IPR012910">
    <property type="entry name" value="Plug_dom"/>
</dbReference>
<keyword evidence="6 7" id="KW-0998">Cell outer membrane</keyword>
<dbReference type="NCBIfam" id="TIGR04056">
    <property type="entry name" value="OMP_RagA_SusC"/>
    <property type="match status" value="1"/>
</dbReference>
<accession>A0A1M7KU99</accession>
<dbReference type="STRING" id="1419482.SAMN05444266_11010"/>
<dbReference type="InterPro" id="IPR008969">
    <property type="entry name" value="CarboxyPept-like_regulatory"/>
</dbReference>
<feature type="chain" id="PRO_5013337184" evidence="8">
    <location>
        <begin position="29"/>
        <end position="1041"/>
    </location>
</feature>
<dbReference type="InterPro" id="IPR023996">
    <property type="entry name" value="TonB-dep_OMP_SusC/RagA"/>
</dbReference>
<organism evidence="10 11">
    <name type="scientific">Chitinophaga jiangningensis</name>
    <dbReference type="NCBI Taxonomy" id="1419482"/>
    <lineage>
        <taxon>Bacteria</taxon>
        <taxon>Pseudomonadati</taxon>
        <taxon>Bacteroidota</taxon>
        <taxon>Chitinophagia</taxon>
        <taxon>Chitinophagales</taxon>
        <taxon>Chitinophagaceae</taxon>
        <taxon>Chitinophaga</taxon>
    </lineage>
</organism>
<evidence type="ECO:0000256" key="8">
    <source>
        <dbReference type="SAM" id="SignalP"/>
    </source>
</evidence>
<proteinExistence type="inferred from homology"/>
<protein>
    <submittedName>
        <fullName evidence="10">TonB-linked outer membrane protein, SusC/RagA family</fullName>
    </submittedName>
</protein>
<keyword evidence="3 7" id="KW-1134">Transmembrane beta strand</keyword>
<comment type="subcellular location">
    <subcellularLocation>
        <location evidence="1 7">Cell outer membrane</location>
        <topology evidence="1 7">Multi-pass membrane protein</topology>
    </subcellularLocation>
</comment>
<dbReference type="InterPro" id="IPR037066">
    <property type="entry name" value="Plug_dom_sf"/>
</dbReference>
<dbReference type="SUPFAM" id="SSF56935">
    <property type="entry name" value="Porins"/>
    <property type="match status" value="1"/>
</dbReference>
<dbReference type="GO" id="GO:0009279">
    <property type="term" value="C:cell outer membrane"/>
    <property type="evidence" value="ECO:0007669"/>
    <property type="project" value="UniProtKB-SubCell"/>
</dbReference>
<evidence type="ECO:0000256" key="1">
    <source>
        <dbReference type="ARBA" id="ARBA00004571"/>
    </source>
</evidence>
<dbReference type="NCBIfam" id="TIGR04057">
    <property type="entry name" value="SusC_RagA_signa"/>
    <property type="match status" value="1"/>
</dbReference>
<dbReference type="Proteomes" id="UP000184420">
    <property type="component" value="Unassembled WGS sequence"/>
</dbReference>
<keyword evidence="8" id="KW-0732">Signal</keyword>
<evidence type="ECO:0000313" key="11">
    <source>
        <dbReference type="Proteomes" id="UP000184420"/>
    </source>
</evidence>
<evidence type="ECO:0000256" key="6">
    <source>
        <dbReference type="ARBA" id="ARBA00023237"/>
    </source>
</evidence>
<feature type="domain" description="TonB-dependent receptor plug" evidence="9">
    <location>
        <begin position="144"/>
        <end position="244"/>
    </location>
</feature>
<dbReference type="RefSeq" id="WP_083550707.1">
    <property type="nucleotide sequence ID" value="NZ_FRBL01000010.1"/>
</dbReference>
<dbReference type="Pfam" id="PF07715">
    <property type="entry name" value="Plug"/>
    <property type="match status" value="1"/>
</dbReference>
<dbReference type="AlphaFoldDB" id="A0A1M7KU99"/>
<evidence type="ECO:0000259" key="9">
    <source>
        <dbReference type="Pfam" id="PF07715"/>
    </source>
</evidence>
<evidence type="ECO:0000256" key="2">
    <source>
        <dbReference type="ARBA" id="ARBA00022448"/>
    </source>
</evidence>
<evidence type="ECO:0000256" key="7">
    <source>
        <dbReference type="PROSITE-ProRule" id="PRU01360"/>
    </source>
</evidence>
<keyword evidence="5 7" id="KW-0472">Membrane</keyword>
<dbReference type="EMBL" id="FRBL01000010">
    <property type="protein sequence ID" value="SHM69059.1"/>
    <property type="molecule type" value="Genomic_DNA"/>
</dbReference>
<dbReference type="InterPro" id="IPR023997">
    <property type="entry name" value="TonB-dep_OMP_SusC/RagA_CS"/>
</dbReference>
<dbReference type="Gene3D" id="2.60.40.1120">
    <property type="entry name" value="Carboxypeptidase-like, regulatory domain"/>
    <property type="match status" value="1"/>
</dbReference>
<dbReference type="InterPro" id="IPR039426">
    <property type="entry name" value="TonB-dep_rcpt-like"/>
</dbReference>
<evidence type="ECO:0000313" key="10">
    <source>
        <dbReference type="EMBL" id="SHM69059.1"/>
    </source>
</evidence>
<keyword evidence="2 7" id="KW-0813">Transport</keyword>
<evidence type="ECO:0000256" key="4">
    <source>
        <dbReference type="ARBA" id="ARBA00022692"/>
    </source>
</evidence>
<dbReference type="SUPFAM" id="SSF49464">
    <property type="entry name" value="Carboxypeptidase regulatory domain-like"/>
    <property type="match status" value="1"/>
</dbReference>
<dbReference type="Gene3D" id="2.170.130.10">
    <property type="entry name" value="TonB-dependent receptor, plug domain"/>
    <property type="match status" value="1"/>
</dbReference>
<name>A0A1M7KU99_9BACT</name>
<keyword evidence="4 7" id="KW-0812">Transmembrane</keyword>
<dbReference type="Gene3D" id="2.40.170.20">
    <property type="entry name" value="TonB-dependent receptor, beta-barrel domain"/>
    <property type="match status" value="1"/>
</dbReference>
<dbReference type="InterPro" id="IPR036942">
    <property type="entry name" value="Beta-barrel_TonB_sf"/>
</dbReference>
<dbReference type="Pfam" id="PF13715">
    <property type="entry name" value="CarbopepD_reg_2"/>
    <property type="match status" value="1"/>
</dbReference>
<reference evidence="10 11" key="1">
    <citation type="submission" date="2016-11" db="EMBL/GenBank/DDBJ databases">
        <authorList>
            <person name="Jaros S."/>
            <person name="Januszkiewicz K."/>
            <person name="Wedrychowicz H."/>
        </authorList>
    </citation>
    <scope>NUCLEOTIDE SEQUENCE [LARGE SCALE GENOMIC DNA]</scope>
    <source>
        <strain evidence="10 11">DSM 27406</strain>
    </source>
</reference>
<keyword evidence="11" id="KW-1185">Reference proteome</keyword>
<dbReference type="PROSITE" id="PS52016">
    <property type="entry name" value="TONB_DEPENDENT_REC_3"/>
    <property type="match status" value="1"/>
</dbReference>
<dbReference type="OrthoDB" id="9768177at2"/>
<gene>
    <name evidence="10" type="ORF">SAMN05444266_11010</name>
</gene>
<sequence length="1041" mass="113690">MKIWYFKSSPLLKQYMLGTVALCSMAIAAPPSLKAAANKPVKLAPARQAVTGKVVDAKDGSPLPGVNIVIKGTTKGTITQPDGTFKLEAQPEDVLVLSLVGYTRQEIPVKNIAGTVIRLASSATGLNELIVVGYGAQKKKVVTGATVHLGNTELIQNHSISVESSLQGQAPGVQVTSNSGQPGDALKIVIRGIGTNGDSRPLFIVDGFPADDINYLNPSDIASLDILKDAASTAIYGTRAANGVVLITTKRGKEGKMAVTLDASYGWQNPSRKMSLLNATQYGAIMNEASINSGKVPVFSPDALSKLGTGTDWQKEATLENAPIQNYSLGFGGGNDKSVYSASLSYMGQQGIMGIAGRSYFERTSFRINSEHKVWEDRVKAGENLTYSHIRQSGIGTGNIYNNSIRGFLNASPVFPVYDSTGAYARSPMAADEVNPMGILDYTQNNKSITDRLLGNIYVDATLIKGLVFRSDFGIDLSYVYNQSFVPVYSLATNNSNKNSTASQGMYRNLKWNWDNTLSYQRQFGKNNLNVMVGTTALLFDGYNVGGSASDLIIPDMVHALLSNGTNDSLRKVFGMQEGNRMQSYFGRVLYNFDEKYMLTATLRRDGSSRFGADNRYGVFPGFSVGWVATNESFLKTSWLNFLKLRGGWGQNGNDRIRNFAYLATISSVYRNYYFNNNKSIGSSPDIIANPGLRWERSEQTDIGFDATVFHDFNITFDWYRKVAKDWLVTAPIPQLAGTGAPTINGGSVRNTGVELAINYGHSFGDLRINVGGNITFNKNEVLDIPNQEGVLHPSYNGVLSSNMDEYYRAENGFPMGYFYGLQTAGIFQNQQEVDEYVSKSGGKIQPGAQPGDVRFVDRNDDGVIDAKDKTKVGSPLPTHTYGINLNATYKGFDLSILLNGVGGNQIVDGTRSYDRFYNNYTTDIFNRWHGEGTSNTTPRVTLGDEANGNYTKFSDLYIHNGAFMRVKSINLGYDLKSSLLKHSGLGQVRLYVSGLNLFTFTQYRGLDPEVGFGIDSWSSGTDLGYYPQARTLLVGLNVKF</sequence>
<comment type="similarity">
    <text evidence="7">Belongs to the TonB-dependent receptor family.</text>
</comment>
<evidence type="ECO:0000256" key="5">
    <source>
        <dbReference type="ARBA" id="ARBA00023136"/>
    </source>
</evidence>